<sequence>MDALLGGQRVLSSFDYGRPFLARSSQRIPIHVERQMILERKEQVMFGYLRDVMKKIIKFGPAESISRNKCTETHRVLVDTYIIEMARNQRRSAPSRAAPSRPASTTSSPPVAQHQQSHPVAPMQQQQKQPGLFAQMATTAAGVAVGSAVGHTLGAGLSGMFGGSGHQNQPQEVQQQAPAQQQNQQQNNACETDQRAFMKCLDSNQNDIGACENAMTDSGVYVGKDLAKVVDGSKAVSNLVSHIIAATSSEFRHASANDLKELIHEGGCDLVHKSQIIDSLRTHLNNQKQPAAREGALVIITSLCEIKALEPYLVPLLGLVLDRLADKIRTVQVAATPAYKALADMCNPNAIASVLPVIYENMAYQKKWQTKAGALDLLSGLIKSRPTLLAPRVPDMIPLVSECMWDTKDEIKTLARATMNEVCGLIINKDIEEFIPALIDCIAHPEKVPETIHLLGATTFVSAVESPTLAIMVPLLSRAMTERRNTAILRKTALIIDNMCKLVDQPDMARPFLPKLLPGLKKIEDEVSDPECRSVVQRAHATMLKVADAKEDGTFTEKKAEKKDDVPAIIATLKEAIKAHSTFEVDAFAATSIEYIAHMISALVAMKDFEEAEWTPCIVPYLSGFISTVDAEKVCAAAVVKLAGSGEDDFVPEADEEEGEDLCNCKFSLAYGAKILLNQAVLRLKKGHRYGLCGANGSGKSTLMRAISNEQVENFPPPTELKTVYVEHDIDGSQAETKVIDFVADDERIKEMNKTNEQVAATLSSVGFTEAMLNAPVMALSGGWKMKLALARAMLLEAQIMLLDEPTNHLDVVNVAWLENYLNNLKDVTSIIVSHDPSFLDRVCTDILHLDRFKLRRYKGNLSEFVKRVPEAKSYYDLSETLIEFRFPEPGTLEGVKTKERAIVKMTGVSFTYPGFDKKIIDNVSFQCSLSSRVSVVGPNGAGKSTLIKVLTGELEADGGQVWRHPNLRIAYVAQHAFHHIEQHLEKTPNQYIQWRYAFGEDREEASKITKQISEEEEKAMAKIHVIGGRKLQIEDVLRRRKLKQSYEYEVSFVGCSTVDNLWFPRKQLIEEFGLSKKVNEVDAKEAAAAGLVKPLTSKSIEKHLADVGLEAEFATHSHIKGLSGGQKVKLVIGAAMWMNPHMVVLDEPSNYLDRDSLGALATAIKNYGGGVIMVTHNHQFSEALCSEVWKVENGLLIPSGHNWVKGEGASKLEGKEAEDMHDAMGNVIKVDKKVKLSNRELKKKKKLNKKNGVEDDDDEDY</sequence>
<dbReference type="EMBL" id="QEAO01000025">
    <property type="protein sequence ID" value="TPX32896.1"/>
    <property type="molecule type" value="Genomic_DNA"/>
</dbReference>
<evidence type="ECO:0000259" key="14">
    <source>
        <dbReference type="PROSITE" id="PS50893"/>
    </source>
</evidence>
<evidence type="ECO:0000256" key="7">
    <source>
        <dbReference type="ARBA" id="ARBA00022768"/>
    </source>
</evidence>
<evidence type="ECO:0000313" key="15">
    <source>
        <dbReference type="EMBL" id="TPX32896.1"/>
    </source>
</evidence>
<dbReference type="SUPFAM" id="SSF48371">
    <property type="entry name" value="ARM repeat"/>
    <property type="match status" value="1"/>
</dbReference>
<dbReference type="Gene3D" id="3.40.50.300">
    <property type="entry name" value="P-loop containing nucleotide triphosphate hydrolases"/>
    <property type="match status" value="2"/>
</dbReference>
<keyword evidence="7" id="KW-0251">Elongation factor</keyword>
<dbReference type="STRING" id="1806994.A0A507C4H0"/>
<dbReference type="PANTHER" id="PTHR19211:SF5">
    <property type="entry name" value="ELONGATION FACTOR 3A-RELATED"/>
    <property type="match status" value="1"/>
</dbReference>
<keyword evidence="9" id="KW-0067">ATP-binding</keyword>
<comment type="similarity">
    <text evidence="3">Belongs to the ABC transporter superfamily. ABCF family. EF3 subfamily.</text>
</comment>
<dbReference type="CDD" id="cd18626">
    <property type="entry name" value="CD_eEF3"/>
    <property type="match status" value="1"/>
</dbReference>
<dbReference type="SMART" id="SM00382">
    <property type="entry name" value="AAA"/>
    <property type="match status" value="2"/>
</dbReference>
<keyword evidence="16" id="KW-1185">Reference proteome</keyword>
<dbReference type="Gene3D" id="1.20.1390.20">
    <property type="match status" value="1"/>
</dbReference>
<keyword evidence="5" id="KW-0677">Repeat</keyword>
<dbReference type="GO" id="GO:0003746">
    <property type="term" value="F:translation elongation factor activity"/>
    <property type="evidence" value="ECO:0007669"/>
    <property type="project" value="UniProtKB-KW"/>
</dbReference>
<evidence type="ECO:0000256" key="8">
    <source>
        <dbReference type="ARBA" id="ARBA00022801"/>
    </source>
</evidence>
<feature type="region of interest" description="Disordered" evidence="13">
    <location>
        <begin position="160"/>
        <end position="190"/>
    </location>
</feature>
<dbReference type="Pfam" id="PF17947">
    <property type="entry name" value="4HB"/>
    <property type="match status" value="1"/>
</dbReference>
<gene>
    <name evidence="15" type="ORF">SmJEL517_g04046</name>
</gene>
<dbReference type="FunFam" id="3.40.50.300:FF:000193">
    <property type="entry name" value="Probable Elongation factor 3"/>
    <property type="match status" value="1"/>
</dbReference>
<dbReference type="InterPro" id="IPR050611">
    <property type="entry name" value="ABCF"/>
</dbReference>
<dbReference type="AlphaFoldDB" id="A0A507C4H0"/>
<feature type="compositionally biased region" description="Low complexity" evidence="13">
    <location>
        <begin position="167"/>
        <end position="189"/>
    </location>
</feature>
<feature type="compositionally biased region" description="Polar residues" evidence="13">
    <location>
        <begin position="113"/>
        <end position="129"/>
    </location>
</feature>
<evidence type="ECO:0000256" key="13">
    <source>
        <dbReference type="SAM" id="MobiDB-lite"/>
    </source>
</evidence>
<evidence type="ECO:0000256" key="6">
    <source>
        <dbReference type="ARBA" id="ARBA00022741"/>
    </source>
</evidence>
<reference evidence="15 16" key="1">
    <citation type="journal article" date="2019" name="Sci. Rep.">
        <title>Comparative genomics of chytrid fungi reveal insights into the obligate biotrophic and pathogenic lifestyle of Synchytrium endobioticum.</title>
        <authorList>
            <person name="van de Vossenberg B.T.L.H."/>
            <person name="Warris S."/>
            <person name="Nguyen H.D.T."/>
            <person name="van Gent-Pelzer M.P.E."/>
            <person name="Joly D.L."/>
            <person name="van de Geest H.C."/>
            <person name="Bonants P.J.M."/>
            <person name="Smith D.S."/>
            <person name="Levesque C.A."/>
            <person name="van der Lee T.A.J."/>
        </authorList>
    </citation>
    <scope>NUCLEOTIDE SEQUENCE [LARGE SCALE GENOMIC DNA]</scope>
    <source>
        <strain evidence="15 16">JEL517</strain>
    </source>
</reference>
<dbReference type="FunFam" id="1.25.10.10:FF:000076">
    <property type="entry name" value="Elongation factor 3"/>
    <property type="match status" value="1"/>
</dbReference>
<dbReference type="InterPro" id="IPR047036">
    <property type="entry name" value="EF3_4HB_sf"/>
</dbReference>
<evidence type="ECO:0000256" key="3">
    <source>
        <dbReference type="ARBA" id="ARBA00011054"/>
    </source>
</evidence>
<dbReference type="Pfam" id="PF00005">
    <property type="entry name" value="ABC_tran"/>
    <property type="match status" value="2"/>
</dbReference>
<dbReference type="InterPro" id="IPR047038">
    <property type="entry name" value="eEF3_chromodomain-like_sf"/>
</dbReference>
<dbReference type="CDD" id="cd03221">
    <property type="entry name" value="ABCF_EF-3"/>
    <property type="match status" value="1"/>
</dbReference>
<dbReference type="Pfam" id="PF24984">
    <property type="entry name" value="HEAT_EF3_GNC1"/>
    <property type="match status" value="1"/>
</dbReference>
<dbReference type="OrthoDB" id="2110130at2759"/>
<feature type="domain" description="ABC transporter" evidence="14">
    <location>
        <begin position="904"/>
        <end position="1233"/>
    </location>
</feature>
<dbReference type="Gene3D" id="2.40.50.990">
    <property type="match status" value="1"/>
</dbReference>
<evidence type="ECO:0000313" key="16">
    <source>
        <dbReference type="Proteomes" id="UP000319731"/>
    </source>
</evidence>
<dbReference type="InterPro" id="IPR040533">
    <property type="entry name" value="EF3_4HB"/>
</dbReference>
<dbReference type="SUPFAM" id="SSF52540">
    <property type="entry name" value="P-loop containing nucleoside triphosphate hydrolases"/>
    <property type="match status" value="2"/>
</dbReference>
<feature type="compositionally biased region" description="Low complexity" evidence="13">
    <location>
        <begin position="91"/>
        <end position="110"/>
    </location>
</feature>
<keyword evidence="4" id="KW-0963">Cytoplasm</keyword>
<comment type="caution">
    <text evidence="15">The sequence shown here is derived from an EMBL/GenBank/DDBJ whole genome shotgun (WGS) entry which is preliminary data.</text>
</comment>
<comment type="catalytic activity">
    <reaction evidence="12">
        <text>ATP + H2O = ADP + phosphate + H(+)</text>
        <dbReference type="Rhea" id="RHEA:13065"/>
        <dbReference type="ChEBI" id="CHEBI:15377"/>
        <dbReference type="ChEBI" id="CHEBI:15378"/>
        <dbReference type="ChEBI" id="CHEBI:30616"/>
        <dbReference type="ChEBI" id="CHEBI:43474"/>
        <dbReference type="ChEBI" id="CHEBI:456216"/>
    </reaction>
</comment>
<dbReference type="InterPro" id="IPR003439">
    <property type="entry name" value="ABC_transporter-like_ATP-bd"/>
</dbReference>
<dbReference type="InterPro" id="IPR011989">
    <property type="entry name" value="ARM-like"/>
</dbReference>
<dbReference type="Proteomes" id="UP000319731">
    <property type="component" value="Unassembled WGS sequence"/>
</dbReference>
<comment type="subcellular location">
    <subcellularLocation>
        <location evidence="1">Cytoplasm</location>
    </subcellularLocation>
</comment>
<dbReference type="PROSITE" id="PS50893">
    <property type="entry name" value="ABC_TRANSPORTER_2"/>
    <property type="match status" value="2"/>
</dbReference>
<keyword evidence="10" id="KW-0694">RNA-binding</keyword>
<evidence type="ECO:0000256" key="9">
    <source>
        <dbReference type="ARBA" id="ARBA00022840"/>
    </source>
</evidence>
<dbReference type="InterPro" id="IPR017871">
    <property type="entry name" value="ABC_transporter-like_CS"/>
</dbReference>
<keyword evidence="11" id="KW-0648">Protein biosynthesis</keyword>
<dbReference type="InterPro" id="IPR027417">
    <property type="entry name" value="P-loop_NTPase"/>
</dbReference>
<accession>A0A507C4H0</accession>
<dbReference type="UniPathway" id="UPA00345"/>
<dbReference type="RefSeq" id="XP_031024025.1">
    <property type="nucleotide sequence ID" value="XM_031169974.1"/>
</dbReference>
<evidence type="ECO:0000256" key="4">
    <source>
        <dbReference type="ARBA" id="ARBA00022490"/>
    </source>
</evidence>
<keyword evidence="8" id="KW-0378">Hydrolase</keyword>
<dbReference type="PANTHER" id="PTHR19211">
    <property type="entry name" value="ATP-BINDING TRANSPORT PROTEIN-RELATED"/>
    <property type="match status" value="1"/>
</dbReference>
<evidence type="ECO:0000256" key="10">
    <source>
        <dbReference type="ARBA" id="ARBA00022884"/>
    </source>
</evidence>
<name>A0A507C4H0_9FUNG</name>
<feature type="region of interest" description="Disordered" evidence="13">
    <location>
        <begin position="89"/>
        <end position="130"/>
    </location>
</feature>
<keyword evidence="6" id="KW-0547">Nucleotide-binding</keyword>
<dbReference type="InterPro" id="IPR016024">
    <property type="entry name" value="ARM-type_fold"/>
</dbReference>
<feature type="domain" description="ABC transporter" evidence="14">
    <location>
        <begin position="657"/>
        <end position="878"/>
    </location>
</feature>
<dbReference type="Gene3D" id="1.25.10.10">
    <property type="entry name" value="Leucine-rich Repeat Variant"/>
    <property type="match status" value="1"/>
</dbReference>
<dbReference type="InterPro" id="IPR015688">
    <property type="entry name" value="eEF3_ABC2_chromodomain-like"/>
</dbReference>
<protein>
    <recommendedName>
        <fullName evidence="14">ABC transporter domain-containing protein</fullName>
    </recommendedName>
</protein>
<dbReference type="InterPro" id="IPR003593">
    <property type="entry name" value="AAA+_ATPase"/>
</dbReference>
<evidence type="ECO:0000256" key="1">
    <source>
        <dbReference type="ARBA" id="ARBA00004496"/>
    </source>
</evidence>
<proteinExistence type="inferred from homology"/>
<evidence type="ECO:0000256" key="2">
    <source>
        <dbReference type="ARBA" id="ARBA00004815"/>
    </source>
</evidence>
<comment type="pathway">
    <text evidence="2">Protein biosynthesis; polypeptide chain elongation.</text>
</comment>
<evidence type="ECO:0000256" key="11">
    <source>
        <dbReference type="ARBA" id="ARBA00022917"/>
    </source>
</evidence>
<dbReference type="GeneID" id="42005271"/>
<dbReference type="GO" id="GO:0016887">
    <property type="term" value="F:ATP hydrolysis activity"/>
    <property type="evidence" value="ECO:0007669"/>
    <property type="project" value="InterPro"/>
</dbReference>
<dbReference type="PROSITE" id="PS00211">
    <property type="entry name" value="ABC_TRANSPORTER_1"/>
    <property type="match status" value="2"/>
</dbReference>
<dbReference type="GO" id="GO:0005524">
    <property type="term" value="F:ATP binding"/>
    <property type="evidence" value="ECO:0007669"/>
    <property type="project" value="UniProtKB-KW"/>
</dbReference>
<evidence type="ECO:0000256" key="12">
    <source>
        <dbReference type="ARBA" id="ARBA00049360"/>
    </source>
</evidence>
<dbReference type="Pfam" id="PF24987">
    <property type="entry name" value="HEAT_EF3_N"/>
    <property type="match status" value="1"/>
</dbReference>
<evidence type="ECO:0000256" key="5">
    <source>
        <dbReference type="ARBA" id="ARBA00022737"/>
    </source>
</evidence>
<organism evidence="15 16">
    <name type="scientific">Synchytrium microbalum</name>
    <dbReference type="NCBI Taxonomy" id="1806994"/>
    <lineage>
        <taxon>Eukaryota</taxon>
        <taxon>Fungi</taxon>
        <taxon>Fungi incertae sedis</taxon>
        <taxon>Chytridiomycota</taxon>
        <taxon>Chytridiomycota incertae sedis</taxon>
        <taxon>Chytridiomycetes</taxon>
        <taxon>Synchytriales</taxon>
        <taxon>Synchytriaceae</taxon>
        <taxon>Synchytrium</taxon>
    </lineage>
</organism>
<dbReference type="GO" id="GO:0003723">
    <property type="term" value="F:RNA binding"/>
    <property type="evidence" value="ECO:0007669"/>
    <property type="project" value="UniProtKB-KW"/>
</dbReference>
<dbReference type="GO" id="GO:0005737">
    <property type="term" value="C:cytoplasm"/>
    <property type="evidence" value="ECO:0007669"/>
    <property type="project" value="UniProtKB-SubCell"/>
</dbReference>